<dbReference type="SUPFAM" id="SSF52141">
    <property type="entry name" value="Uracil-DNA glycosylase-like"/>
    <property type="match status" value="1"/>
</dbReference>
<dbReference type="InterPro" id="IPR036895">
    <property type="entry name" value="Uracil-DNA_glycosylase-like_sf"/>
</dbReference>
<evidence type="ECO:0000313" key="3">
    <source>
        <dbReference type="Proteomes" id="UP000005289"/>
    </source>
</evidence>
<dbReference type="InterPro" id="IPR026353">
    <property type="entry name" value="Hypoxan-DNA_Glyclase"/>
</dbReference>
<evidence type="ECO:0000313" key="2">
    <source>
        <dbReference type="EMBL" id="AHE97210.1"/>
    </source>
</evidence>
<dbReference type="STRING" id="713585.THITH_01790"/>
<dbReference type="NCBIfam" id="TIGR04274">
    <property type="entry name" value="hypoxanDNAglyco"/>
    <property type="match status" value="1"/>
</dbReference>
<dbReference type="KEGG" id="tti:THITH_01790"/>
<dbReference type="HOGENOM" id="CLU_094865_0_0_6"/>
<dbReference type="OrthoDB" id="9799921at2"/>
<gene>
    <name evidence="2" type="ORF">THITH_01790</name>
</gene>
<reference evidence="2 3" key="1">
    <citation type="submission" date="2013-12" db="EMBL/GenBank/DDBJ databases">
        <authorList>
            <consortium name="DOE Joint Genome Institute"/>
            <person name="Muyzer G."/>
            <person name="Huntemann M."/>
            <person name="Han J."/>
            <person name="Chen A."/>
            <person name="Kyrpides N."/>
            <person name="Mavromatis K."/>
            <person name="Markowitz V."/>
            <person name="Palaniappan K."/>
            <person name="Ivanova N."/>
            <person name="Schaumberg A."/>
            <person name="Pati A."/>
            <person name="Liolios K."/>
            <person name="Nordberg H.P."/>
            <person name="Cantor M.N."/>
            <person name="Hua S.X."/>
            <person name="Woyke T."/>
        </authorList>
    </citation>
    <scope>NUCLEOTIDE SEQUENCE [LARGE SCALE GENOMIC DNA]</scope>
    <source>
        <strain evidence="2 3">ARh 1</strain>
    </source>
</reference>
<keyword evidence="3" id="KW-1185">Reference proteome</keyword>
<dbReference type="SMART" id="SM00986">
    <property type="entry name" value="UDG"/>
    <property type="match status" value="1"/>
</dbReference>
<protein>
    <submittedName>
        <fullName evidence="2">DNA glycosylase</fullName>
    </submittedName>
</protein>
<evidence type="ECO:0000259" key="1">
    <source>
        <dbReference type="SMART" id="SM00986"/>
    </source>
</evidence>
<dbReference type="Gene3D" id="3.40.470.10">
    <property type="entry name" value="Uracil-DNA glycosylase-like domain"/>
    <property type="match status" value="1"/>
</dbReference>
<sequence length="180" mass="19744">MPGNSAARRSGAGPVLTSLPPVLRANTRLLILGSFPSVASLQAGQYYAHPRNQFWRILGDLLGSPLHERDYSERIGCLLEHRIGLWDVYASCVRPGSLDSSIRDAVPNDLGTLLRQAPELRMVVHNGAESARRMREVQALGIRARRLPSTSPANARLGYHSKCSLWREALDAAGVLPRES</sequence>
<dbReference type="RefSeq" id="WP_006746236.1">
    <property type="nucleotide sequence ID" value="NZ_CP007029.1"/>
</dbReference>
<feature type="domain" description="Uracil-DNA glycosylase-like" evidence="1">
    <location>
        <begin position="20"/>
        <end position="170"/>
    </location>
</feature>
<organism evidence="2 3">
    <name type="scientific">Thioalkalivibrio paradoxus ARh 1</name>
    <dbReference type="NCBI Taxonomy" id="713585"/>
    <lineage>
        <taxon>Bacteria</taxon>
        <taxon>Pseudomonadati</taxon>
        <taxon>Pseudomonadota</taxon>
        <taxon>Gammaproteobacteria</taxon>
        <taxon>Chromatiales</taxon>
        <taxon>Ectothiorhodospiraceae</taxon>
        <taxon>Thioalkalivibrio</taxon>
    </lineage>
</organism>
<dbReference type="Pfam" id="PF03167">
    <property type="entry name" value="UDG"/>
    <property type="match status" value="1"/>
</dbReference>
<accession>W0DK08</accession>
<dbReference type="AlphaFoldDB" id="W0DK08"/>
<dbReference type="CDD" id="cd10032">
    <property type="entry name" value="UDG-F6_HDG"/>
    <property type="match status" value="1"/>
</dbReference>
<name>W0DK08_9GAMM</name>
<dbReference type="InterPro" id="IPR005122">
    <property type="entry name" value="Uracil-DNA_glycosylase-like"/>
</dbReference>
<proteinExistence type="predicted"/>
<dbReference type="Proteomes" id="UP000005289">
    <property type="component" value="Chromosome"/>
</dbReference>
<dbReference type="EMBL" id="CP007029">
    <property type="protein sequence ID" value="AHE97210.1"/>
    <property type="molecule type" value="Genomic_DNA"/>
</dbReference>
<dbReference type="SMART" id="SM00987">
    <property type="entry name" value="UreE_C"/>
    <property type="match status" value="1"/>
</dbReference>